<feature type="region of interest" description="Disordered" evidence="1">
    <location>
        <begin position="88"/>
        <end position="121"/>
    </location>
</feature>
<feature type="transmembrane region" description="Helical" evidence="2">
    <location>
        <begin position="52"/>
        <end position="73"/>
    </location>
</feature>
<reference evidence="4" key="1">
    <citation type="journal article" date="2019" name="Int. J. Syst. Evol. Microbiol.">
        <title>The Global Catalogue of Microorganisms (GCM) 10K type strain sequencing project: providing services to taxonomists for standard genome sequencing and annotation.</title>
        <authorList>
            <consortium name="The Broad Institute Genomics Platform"/>
            <consortium name="The Broad Institute Genome Sequencing Center for Infectious Disease"/>
            <person name="Wu L."/>
            <person name="Ma J."/>
        </authorList>
    </citation>
    <scope>NUCLEOTIDE SEQUENCE [LARGE SCALE GENOMIC DNA]</scope>
    <source>
        <strain evidence="4">CCM 8912</strain>
    </source>
</reference>
<keyword evidence="2" id="KW-0812">Transmembrane</keyword>
<feature type="compositionally biased region" description="Basic and acidic residues" evidence="1">
    <location>
        <begin position="100"/>
        <end position="112"/>
    </location>
</feature>
<evidence type="ECO:0000256" key="2">
    <source>
        <dbReference type="SAM" id="Phobius"/>
    </source>
</evidence>
<evidence type="ECO:0000256" key="1">
    <source>
        <dbReference type="SAM" id="MobiDB-lite"/>
    </source>
</evidence>
<evidence type="ECO:0000313" key="4">
    <source>
        <dbReference type="Proteomes" id="UP001597212"/>
    </source>
</evidence>
<dbReference type="Proteomes" id="UP001597212">
    <property type="component" value="Unassembled WGS sequence"/>
</dbReference>
<accession>A0ABW4CVB6</accession>
<keyword evidence="2" id="KW-0472">Membrane</keyword>
<name>A0ABW4CVB6_9LACO</name>
<organism evidence="3 4">
    <name type="scientific">Lacticaseibacillus hegangensis</name>
    <dbReference type="NCBI Taxonomy" id="2486010"/>
    <lineage>
        <taxon>Bacteria</taxon>
        <taxon>Bacillati</taxon>
        <taxon>Bacillota</taxon>
        <taxon>Bacilli</taxon>
        <taxon>Lactobacillales</taxon>
        <taxon>Lactobacillaceae</taxon>
        <taxon>Lacticaseibacillus</taxon>
    </lineage>
</organism>
<comment type="caution">
    <text evidence="3">The sequence shown here is derived from an EMBL/GenBank/DDBJ whole genome shotgun (WGS) entry which is preliminary data.</text>
</comment>
<proteinExistence type="predicted"/>
<dbReference type="RefSeq" id="WP_125756275.1">
    <property type="nucleotide sequence ID" value="NZ_JBHTOK010000005.1"/>
</dbReference>
<protein>
    <submittedName>
        <fullName evidence="3">Uncharacterized protein</fullName>
    </submittedName>
</protein>
<keyword evidence="2" id="KW-1133">Transmembrane helix</keyword>
<sequence>MDAVFRIFEVALYRELSVGALILFMIIAYYFRYLHFAKMSDTRLHRRWLKKLVSGTRRLLIVLVIALIGLIVYDRLLSPQIAASASHIRTSSSSKKRGDRKSSKSSSKENKASTKSKRKKEVSYSASGEVINATERSLTTSEYGALLTVQNYFKKNPNDSNAAPTYRYRGIKRGNAGIQVDEIGGYRKYGKNQLMLEHLYWVYPSGQFDVKR</sequence>
<gene>
    <name evidence="3" type="ORF">ACFQ5K_01325</name>
</gene>
<keyword evidence="4" id="KW-1185">Reference proteome</keyword>
<evidence type="ECO:0000313" key="3">
    <source>
        <dbReference type="EMBL" id="MFD1440033.1"/>
    </source>
</evidence>
<feature type="transmembrane region" description="Helical" evidence="2">
    <location>
        <begin position="12"/>
        <end position="31"/>
    </location>
</feature>
<dbReference type="EMBL" id="JBHTOK010000005">
    <property type="protein sequence ID" value="MFD1440033.1"/>
    <property type="molecule type" value="Genomic_DNA"/>
</dbReference>